<organism evidence="20 21">
    <name type="scientific">Desmospora profundinema</name>
    <dbReference type="NCBI Taxonomy" id="1571184"/>
    <lineage>
        <taxon>Bacteria</taxon>
        <taxon>Bacillati</taxon>
        <taxon>Bacillota</taxon>
        <taxon>Bacilli</taxon>
        <taxon>Bacillales</taxon>
        <taxon>Thermoactinomycetaceae</taxon>
        <taxon>Desmospora</taxon>
    </lineage>
</organism>
<evidence type="ECO:0000256" key="4">
    <source>
        <dbReference type="ARBA" id="ARBA00004661"/>
    </source>
</evidence>
<dbReference type="PANTHER" id="PTHR43622:SF7">
    <property type="entry name" value="3-DEHYDROQUINATE SYNTHASE, CHLOROPLASTIC"/>
    <property type="match status" value="1"/>
</dbReference>
<evidence type="ECO:0000256" key="8">
    <source>
        <dbReference type="ARBA" id="ARBA00022490"/>
    </source>
</evidence>
<dbReference type="EC" id="4.2.3.4" evidence="6 17"/>
<comment type="cofactor">
    <cofactor evidence="2 17">
        <name>NAD(+)</name>
        <dbReference type="ChEBI" id="CHEBI:57540"/>
    </cofactor>
</comment>
<evidence type="ECO:0000259" key="19">
    <source>
        <dbReference type="Pfam" id="PF24621"/>
    </source>
</evidence>
<feature type="binding site" evidence="17">
    <location>
        <position position="144"/>
    </location>
    <ligand>
        <name>NAD(+)</name>
        <dbReference type="ChEBI" id="CHEBI:57540"/>
    </ligand>
</feature>
<dbReference type="Gene3D" id="3.40.50.1970">
    <property type="match status" value="1"/>
</dbReference>
<dbReference type="Pfam" id="PF01761">
    <property type="entry name" value="DHQ_synthase"/>
    <property type="match status" value="1"/>
</dbReference>
<comment type="caution">
    <text evidence="20">The sequence shown here is derived from an EMBL/GenBank/DDBJ whole genome shotgun (WGS) entry which is preliminary data.</text>
</comment>
<feature type="binding site" evidence="17">
    <location>
        <begin position="108"/>
        <end position="112"/>
    </location>
    <ligand>
        <name>NAD(+)</name>
        <dbReference type="ChEBI" id="CHEBI:57540"/>
    </ligand>
</feature>
<evidence type="ECO:0000313" key="21">
    <source>
        <dbReference type="Proteomes" id="UP001185012"/>
    </source>
</evidence>
<evidence type="ECO:0000256" key="14">
    <source>
        <dbReference type="ARBA" id="ARBA00023141"/>
    </source>
</evidence>
<dbReference type="InterPro" id="IPR056179">
    <property type="entry name" value="DHQS_C"/>
</dbReference>
<evidence type="ECO:0000256" key="10">
    <source>
        <dbReference type="ARBA" id="ARBA00022723"/>
    </source>
</evidence>
<evidence type="ECO:0000259" key="18">
    <source>
        <dbReference type="Pfam" id="PF01761"/>
    </source>
</evidence>
<evidence type="ECO:0000256" key="5">
    <source>
        <dbReference type="ARBA" id="ARBA00005412"/>
    </source>
</evidence>
<dbReference type="Pfam" id="PF24621">
    <property type="entry name" value="DHQS_C"/>
    <property type="match status" value="1"/>
</dbReference>
<keyword evidence="16 17" id="KW-0170">Cobalt</keyword>
<dbReference type="InterPro" id="IPR016037">
    <property type="entry name" value="DHQ_synth_AroB"/>
</dbReference>
<reference evidence="20 21" key="1">
    <citation type="submission" date="2023-07" db="EMBL/GenBank/DDBJ databases">
        <title>Genomic Encyclopedia of Type Strains, Phase IV (KMG-IV): sequencing the most valuable type-strain genomes for metagenomic binning, comparative biology and taxonomic classification.</title>
        <authorList>
            <person name="Goeker M."/>
        </authorList>
    </citation>
    <scope>NUCLEOTIDE SEQUENCE [LARGE SCALE GENOMIC DNA]</scope>
    <source>
        <strain evidence="20 21">DSM 45903</strain>
    </source>
</reference>
<keyword evidence="13 17" id="KW-0520">NAD</keyword>
<keyword evidence="14 17" id="KW-0057">Aromatic amino acid biosynthesis</keyword>
<evidence type="ECO:0000256" key="3">
    <source>
        <dbReference type="ARBA" id="ARBA00004496"/>
    </source>
</evidence>
<comment type="subcellular location">
    <subcellularLocation>
        <location evidence="3 17">Cytoplasm</location>
    </subcellularLocation>
</comment>
<comment type="similarity">
    <text evidence="5 17">Belongs to the sugar phosphate cyclases superfamily. Dehydroquinate synthase family.</text>
</comment>
<comment type="function">
    <text evidence="17">Catalyzes the conversion of 3-deoxy-D-arabino-heptulosonate 7-phosphate (DAHP) to dehydroquinate (DHQ).</text>
</comment>
<dbReference type="RefSeq" id="WP_309861885.1">
    <property type="nucleotide sequence ID" value="NZ_JAVDQG010000001.1"/>
</dbReference>
<dbReference type="SUPFAM" id="SSF56796">
    <property type="entry name" value="Dehydroquinate synthase-like"/>
    <property type="match status" value="1"/>
</dbReference>
<dbReference type="Gene3D" id="1.20.1090.10">
    <property type="entry name" value="Dehydroquinate synthase-like - alpha domain"/>
    <property type="match status" value="1"/>
</dbReference>
<keyword evidence="8 17" id="KW-0963">Cytoplasm</keyword>
<keyword evidence="21" id="KW-1185">Reference proteome</keyword>
<dbReference type="PANTHER" id="PTHR43622">
    <property type="entry name" value="3-DEHYDROQUINATE SYNTHASE"/>
    <property type="match status" value="1"/>
</dbReference>
<comment type="pathway">
    <text evidence="4 17">Metabolic intermediate biosynthesis; chorismate biosynthesis; chorismate from D-erythrose 4-phosphate and phosphoenolpyruvate: step 2/7.</text>
</comment>
<sequence>MRTLWVETATTRYPIQIGSGLLKRLPVLLEEVEWTPPKRLMVVTDTHVAPLYLERVIASLTKAGYSVGSWVIPAGETSKSLSMVEQMAGEAIRQGLDRKSGILALGGGVVGDAAGFLAATYMRGIPFVQLPTTLLAHDSSVGGKVGVNHPLGKNMVGAFHQPDLVVFDVDTLKSLPAREMAAGFAEVIKEALIRDDSFVSWLEENRDGLMAKDPALLAEAIERGCRIKAEVVSQDEKESGLRAILNYGHTIGHALEAVTGYRRFIHGEAVAIGMVGAAMLGETLGLAHDVSGRTRRLIQSFELPVQAREAAEADALIRAMRRDKKSDQGSLTFVLPRKIGSVEIVKEVPEAAVRQVLSRLEGEMG</sequence>
<accession>A0ABU1IL15</accession>
<evidence type="ECO:0000256" key="13">
    <source>
        <dbReference type="ARBA" id="ARBA00023027"/>
    </source>
</evidence>
<evidence type="ECO:0000256" key="17">
    <source>
        <dbReference type="HAMAP-Rule" id="MF_00110"/>
    </source>
</evidence>
<dbReference type="InterPro" id="IPR050071">
    <property type="entry name" value="Dehydroquinate_synthase"/>
</dbReference>
<dbReference type="InterPro" id="IPR030960">
    <property type="entry name" value="DHQS/DOIS_N"/>
</dbReference>
<dbReference type="InterPro" id="IPR030963">
    <property type="entry name" value="DHQ_synth_fam"/>
</dbReference>
<feature type="binding site" evidence="17">
    <location>
        <position position="186"/>
    </location>
    <ligand>
        <name>Zn(2+)</name>
        <dbReference type="ChEBI" id="CHEBI:29105"/>
    </ligand>
</feature>
<comment type="caution">
    <text evidence="17">Lacks conserved residue(s) required for the propagation of feature annotation.</text>
</comment>
<dbReference type="PIRSF" id="PIRSF001455">
    <property type="entry name" value="DHQ_synth"/>
    <property type="match status" value="1"/>
</dbReference>
<protein>
    <recommendedName>
        <fullName evidence="7 17">3-dehydroquinate synthase</fullName>
        <shortName evidence="17">DHQS</shortName>
        <ecNumber evidence="6 17">4.2.3.4</ecNumber>
    </recommendedName>
</protein>
<name>A0ABU1IL15_9BACL</name>
<dbReference type="CDD" id="cd08195">
    <property type="entry name" value="DHQS"/>
    <property type="match status" value="1"/>
</dbReference>
<dbReference type="EMBL" id="JAVDQG010000001">
    <property type="protein sequence ID" value="MDR6224500.1"/>
    <property type="molecule type" value="Genomic_DNA"/>
</dbReference>
<keyword evidence="15 17" id="KW-0456">Lyase</keyword>
<evidence type="ECO:0000256" key="2">
    <source>
        <dbReference type="ARBA" id="ARBA00001911"/>
    </source>
</evidence>
<feature type="binding site" evidence="17">
    <location>
        <begin position="132"/>
        <end position="133"/>
    </location>
    <ligand>
        <name>NAD(+)</name>
        <dbReference type="ChEBI" id="CHEBI:57540"/>
    </ligand>
</feature>
<evidence type="ECO:0000256" key="11">
    <source>
        <dbReference type="ARBA" id="ARBA00022741"/>
    </source>
</evidence>
<feature type="binding site" evidence="17">
    <location>
        <position position="266"/>
    </location>
    <ligand>
        <name>Zn(2+)</name>
        <dbReference type="ChEBI" id="CHEBI:29105"/>
    </ligand>
</feature>
<evidence type="ECO:0000256" key="7">
    <source>
        <dbReference type="ARBA" id="ARBA00017684"/>
    </source>
</evidence>
<dbReference type="HAMAP" id="MF_00110">
    <property type="entry name" value="DHQ_synthase"/>
    <property type="match status" value="1"/>
</dbReference>
<feature type="binding site" evidence="17">
    <location>
        <position position="249"/>
    </location>
    <ligand>
        <name>Zn(2+)</name>
        <dbReference type="ChEBI" id="CHEBI:29105"/>
    </ligand>
</feature>
<gene>
    <name evidence="17" type="primary">aroB</name>
    <name evidence="20" type="ORF">JOE21_000488</name>
</gene>
<evidence type="ECO:0000256" key="15">
    <source>
        <dbReference type="ARBA" id="ARBA00023239"/>
    </source>
</evidence>
<dbReference type="GO" id="GO:0003856">
    <property type="term" value="F:3-dehydroquinate synthase activity"/>
    <property type="evidence" value="ECO:0007669"/>
    <property type="project" value="UniProtKB-EC"/>
</dbReference>
<evidence type="ECO:0000256" key="16">
    <source>
        <dbReference type="ARBA" id="ARBA00023285"/>
    </source>
</evidence>
<keyword evidence="10 17" id="KW-0479">Metal-binding</keyword>
<evidence type="ECO:0000256" key="9">
    <source>
        <dbReference type="ARBA" id="ARBA00022605"/>
    </source>
</evidence>
<evidence type="ECO:0000256" key="1">
    <source>
        <dbReference type="ARBA" id="ARBA00001393"/>
    </source>
</evidence>
<dbReference type="NCBIfam" id="TIGR01357">
    <property type="entry name" value="aroB"/>
    <property type="match status" value="1"/>
</dbReference>
<keyword evidence="12 17" id="KW-0862">Zinc</keyword>
<feature type="domain" description="3-dehydroquinate synthase C-terminal" evidence="19">
    <location>
        <begin position="183"/>
        <end position="326"/>
    </location>
</feature>
<comment type="catalytic activity">
    <reaction evidence="1 17">
        <text>7-phospho-2-dehydro-3-deoxy-D-arabino-heptonate = 3-dehydroquinate + phosphate</text>
        <dbReference type="Rhea" id="RHEA:21968"/>
        <dbReference type="ChEBI" id="CHEBI:32364"/>
        <dbReference type="ChEBI" id="CHEBI:43474"/>
        <dbReference type="ChEBI" id="CHEBI:58394"/>
        <dbReference type="EC" id="4.2.3.4"/>
    </reaction>
</comment>
<feature type="domain" description="3-dehydroquinate synthase N-terminal" evidence="18">
    <location>
        <begin position="71"/>
        <end position="181"/>
    </location>
</feature>
<dbReference type="Proteomes" id="UP001185012">
    <property type="component" value="Unassembled WGS sequence"/>
</dbReference>
<evidence type="ECO:0000313" key="20">
    <source>
        <dbReference type="EMBL" id="MDR6224500.1"/>
    </source>
</evidence>
<keyword evidence="9 17" id="KW-0028">Amino-acid biosynthesis</keyword>
<feature type="binding site" evidence="17">
    <location>
        <position position="153"/>
    </location>
    <ligand>
        <name>NAD(+)</name>
        <dbReference type="ChEBI" id="CHEBI:57540"/>
    </ligand>
</feature>
<comment type="cofactor">
    <cofactor evidence="17">
        <name>Co(2+)</name>
        <dbReference type="ChEBI" id="CHEBI:48828"/>
    </cofactor>
    <cofactor evidence="17">
        <name>Zn(2+)</name>
        <dbReference type="ChEBI" id="CHEBI:29105"/>
    </cofactor>
    <text evidence="17">Binds 1 divalent metal cation per subunit. Can use either Co(2+) or Zn(2+).</text>
</comment>
<evidence type="ECO:0000256" key="6">
    <source>
        <dbReference type="ARBA" id="ARBA00013031"/>
    </source>
</evidence>
<keyword evidence="11 17" id="KW-0547">Nucleotide-binding</keyword>
<evidence type="ECO:0000256" key="12">
    <source>
        <dbReference type="ARBA" id="ARBA00022833"/>
    </source>
</evidence>
<proteinExistence type="inferred from homology"/>